<dbReference type="InParanoid" id="D7SYY1"/>
<accession>D7SYY1</accession>
<gene>
    <name evidence="1" type="ORF">VIT_00s0285g00040</name>
</gene>
<keyword evidence="2" id="KW-1185">Reference proteome</keyword>
<dbReference type="HOGENOM" id="CLU_3321071_0_0_1"/>
<dbReference type="PaxDb" id="29760-VIT_00s0285g00040.t01"/>
<name>D7SYY1_VITVI</name>
<sequence>MYKLVICIDFYESESIYLRSTVVRSNTFYLKSSLLKGSM</sequence>
<proteinExistence type="predicted"/>
<reference evidence="2" key="1">
    <citation type="journal article" date="2007" name="Nature">
        <title>The grapevine genome sequence suggests ancestral hexaploidization in major angiosperm phyla.</title>
        <authorList>
            <consortium name="The French-Italian Public Consortium for Grapevine Genome Characterization."/>
            <person name="Jaillon O."/>
            <person name="Aury J.-M."/>
            <person name="Noel B."/>
            <person name="Policriti A."/>
            <person name="Clepet C."/>
            <person name="Casagrande A."/>
            <person name="Choisne N."/>
            <person name="Aubourg S."/>
            <person name="Vitulo N."/>
            <person name="Jubin C."/>
            <person name="Vezzi A."/>
            <person name="Legeai F."/>
            <person name="Hugueney P."/>
            <person name="Dasilva C."/>
            <person name="Horner D."/>
            <person name="Mica E."/>
            <person name="Jublot D."/>
            <person name="Poulain J."/>
            <person name="Bruyere C."/>
            <person name="Billault A."/>
            <person name="Segurens B."/>
            <person name="Gouyvenoux M."/>
            <person name="Ugarte E."/>
            <person name="Cattonaro F."/>
            <person name="Anthouard V."/>
            <person name="Vico V."/>
            <person name="Del Fabbro C."/>
            <person name="Alaux M."/>
            <person name="Di Gaspero G."/>
            <person name="Dumas V."/>
            <person name="Felice N."/>
            <person name="Paillard S."/>
            <person name="Juman I."/>
            <person name="Moroldo M."/>
            <person name="Scalabrin S."/>
            <person name="Canaguier A."/>
            <person name="Le Clainche I."/>
            <person name="Malacrida G."/>
            <person name="Durand E."/>
            <person name="Pesole G."/>
            <person name="Laucou V."/>
            <person name="Chatelet P."/>
            <person name="Merdinoglu D."/>
            <person name="Delledonne M."/>
            <person name="Pezzotti M."/>
            <person name="Lecharny A."/>
            <person name="Scarpelli C."/>
            <person name="Artiguenave F."/>
            <person name="Pe M.E."/>
            <person name="Valle G."/>
            <person name="Morgante M."/>
            <person name="Caboche M."/>
            <person name="Adam-Blondon A.-F."/>
            <person name="Weissenbach J."/>
            <person name="Quetier F."/>
            <person name="Wincker P."/>
        </authorList>
    </citation>
    <scope>NUCLEOTIDE SEQUENCE [LARGE SCALE GENOMIC DNA]</scope>
    <source>
        <strain evidence="2">cv. Pinot noir / PN40024</strain>
    </source>
</reference>
<dbReference type="Proteomes" id="UP000009183">
    <property type="component" value="Unassembled WGS sequence, unordered"/>
</dbReference>
<evidence type="ECO:0000313" key="1">
    <source>
        <dbReference type="EMBL" id="CBI23438.3"/>
    </source>
</evidence>
<organism evidence="1 2">
    <name type="scientific">Vitis vinifera</name>
    <name type="common">Grape</name>
    <dbReference type="NCBI Taxonomy" id="29760"/>
    <lineage>
        <taxon>Eukaryota</taxon>
        <taxon>Viridiplantae</taxon>
        <taxon>Streptophyta</taxon>
        <taxon>Embryophyta</taxon>
        <taxon>Tracheophyta</taxon>
        <taxon>Spermatophyta</taxon>
        <taxon>Magnoliopsida</taxon>
        <taxon>eudicotyledons</taxon>
        <taxon>Gunneridae</taxon>
        <taxon>Pentapetalae</taxon>
        <taxon>rosids</taxon>
        <taxon>Vitales</taxon>
        <taxon>Vitaceae</taxon>
        <taxon>Viteae</taxon>
        <taxon>Vitis</taxon>
    </lineage>
</organism>
<evidence type="ECO:0000313" key="2">
    <source>
        <dbReference type="Proteomes" id="UP000009183"/>
    </source>
</evidence>
<dbReference type="EMBL" id="FN595264">
    <property type="protein sequence ID" value="CBI23438.3"/>
    <property type="molecule type" value="Genomic_DNA"/>
</dbReference>
<protein>
    <submittedName>
        <fullName evidence="1">Uncharacterized protein</fullName>
    </submittedName>
</protein>
<dbReference type="AlphaFoldDB" id="D7SYY1"/>